<accession>A0A806LEK7</accession>
<dbReference type="KEGG" id="lpq:AF91_01845"/>
<name>A0A806LEK7_LACPA</name>
<organism evidence="1 2">
    <name type="scientific">Lacticaseibacillus paracasei N1115</name>
    <dbReference type="NCBI Taxonomy" id="1446494"/>
    <lineage>
        <taxon>Bacteria</taxon>
        <taxon>Bacillati</taxon>
        <taxon>Bacillota</taxon>
        <taxon>Bacilli</taxon>
        <taxon>Lactobacillales</taxon>
        <taxon>Lactobacillaceae</taxon>
        <taxon>Lacticaseibacillus</taxon>
    </lineage>
</organism>
<sequence length="41" mass="4227">MLLSKDLARAAGGPPVAWAVGSAWGARPAVRPVRATVRSRA</sequence>
<evidence type="ECO:0000313" key="1">
    <source>
        <dbReference type="EMBL" id="AHJ34401.1"/>
    </source>
</evidence>
<evidence type="ECO:0000313" key="2">
    <source>
        <dbReference type="Proteomes" id="UP000019441"/>
    </source>
</evidence>
<dbReference type="EMBL" id="CP007122">
    <property type="protein sequence ID" value="AHJ34401.1"/>
    <property type="molecule type" value="Genomic_DNA"/>
</dbReference>
<dbReference type="AlphaFoldDB" id="A0A806LEK7"/>
<proteinExistence type="predicted"/>
<protein>
    <submittedName>
        <fullName evidence="1">Uncharacterized protein</fullName>
    </submittedName>
</protein>
<gene>
    <name evidence="1" type="ORF">AF91_01845</name>
</gene>
<reference evidence="1 2" key="1">
    <citation type="journal article" date="2014" name="Genome Announc.">
        <title>Whole Genome Sequence of the Probiotic Strain Lactobacillus paracasei N1115, Isolated from Traditional Chinese Fermented Milk.</title>
        <authorList>
            <person name="Wang S."/>
            <person name="Zhu H."/>
            <person name="He F."/>
            <person name="Luo Y."/>
            <person name="Kang Z."/>
            <person name="Lu C."/>
            <person name="Feng L."/>
            <person name="Lu X."/>
            <person name="Xue Y."/>
            <person name="Wang H."/>
        </authorList>
    </citation>
    <scope>NUCLEOTIDE SEQUENCE [LARGE SCALE GENOMIC DNA]</scope>
    <source>
        <strain evidence="1 2">N1115</strain>
    </source>
</reference>
<dbReference type="Proteomes" id="UP000019441">
    <property type="component" value="Chromosome"/>
</dbReference>